<dbReference type="HOGENOM" id="CLU_2812313_0_0_1"/>
<name>N1PYH9_DOTSN</name>
<reference evidence="1 2" key="2">
    <citation type="journal article" date="2012" name="PLoS Pathog.">
        <title>Diverse lifestyles and strategies of plant pathogenesis encoded in the genomes of eighteen Dothideomycetes fungi.</title>
        <authorList>
            <person name="Ohm R.A."/>
            <person name="Feau N."/>
            <person name="Henrissat B."/>
            <person name="Schoch C.L."/>
            <person name="Horwitz B.A."/>
            <person name="Barry K.W."/>
            <person name="Condon B.J."/>
            <person name="Copeland A.C."/>
            <person name="Dhillon B."/>
            <person name="Glaser F."/>
            <person name="Hesse C.N."/>
            <person name="Kosti I."/>
            <person name="LaButti K."/>
            <person name="Lindquist E.A."/>
            <person name="Lucas S."/>
            <person name="Salamov A.A."/>
            <person name="Bradshaw R.E."/>
            <person name="Ciuffetti L."/>
            <person name="Hamelin R.C."/>
            <person name="Kema G.H.J."/>
            <person name="Lawrence C."/>
            <person name="Scott J.A."/>
            <person name="Spatafora J.W."/>
            <person name="Turgeon B.G."/>
            <person name="de Wit P.J.G.M."/>
            <person name="Zhong S."/>
            <person name="Goodwin S.B."/>
            <person name="Grigoriev I.V."/>
        </authorList>
    </citation>
    <scope>NUCLEOTIDE SEQUENCE [LARGE SCALE GENOMIC DNA]</scope>
    <source>
        <strain evidence="2">NZE10 / CBS 128990</strain>
    </source>
</reference>
<protein>
    <submittedName>
        <fullName evidence="1">Uncharacterized protein</fullName>
    </submittedName>
</protein>
<evidence type="ECO:0000313" key="1">
    <source>
        <dbReference type="EMBL" id="EME47460.1"/>
    </source>
</evidence>
<dbReference type="EMBL" id="KB446536">
    <property type="protein sequence ID" value="EME47460.1"/>
    <property type="molecule type" value="Genomic_DNA"/>
</dbReference>
<evidence type="ECO:0000313" key="2">
    <source>
        <dbReference type="Proteomes" id="UP000016933"/>
    </source>
</evidence>
<accession>N1PYH9</accession>
<dbReference type="AlphaFoldDB" id="N1PYH9"/>
<proteinExistence type="predicted"/>
<gene>
    <name evidence="1" type="ORF">DOTSEDRAFT_69408</name>
</gene>
<sequence length="67" mass="7439">MRNDCLKYRSCPRSRALNQQRVLVSAVSRHCLFARPHSTHGPLDCETCCNSCKVGCTQVGMASAQRV</sequence>
<organism evidence="1 2">
    <name type="scientific">Dothistroma septosporum (strain NZE10 / CBS 128990)</name>
    <name type="common">Red band needle blight fungus</name>
    <name type="synonym">Mycosphaerella pini</name>
    <dbReference type="NCBI Taxonomy" id="675120"/>
    <lineage>
        <taxon>Eukaryota</taxon>
        <taxon>Fungi</taxon>
        <taxon>Dikarya</taxon>
        <taxon>Ascomycota</taxon>
        <taxon>Pezizomycotina</taxon>
        <taxon>Dothideomycetes</taxon>
        <taxon>Dothideomycetidae</taxon>
        <taxon>Mycosphaerellales</taxon>
        <taxon>Mycosphaerellaceae</taxon>
        <taxon>Dothistroma</taxon>
    </lineage>
</organism>
<keyword evidence="2" id="KW-1185">Reference proteome</keyword>
<reference evidence="2" key="1">
    <citation type="journal article" date="2012" name="PLoS Genet.">
        <title>The genomes of the fungal plant pathogens Cladosporium fulvum and Dothistroma septosporum reveal adaptation to different hosts and lifestyles but also signatures of common ancestry.</title>
        <authorList>
            <person name="de Wit P.J.G.M."/>
            <person name="van der Burgt A."/>
            <person name="Oekmen B."/>
            <person name="Stergiopoulos I."/>
            <person name="Abd-Elsalam K.A."/>
            <person name="Aerts A.L."/>
            <person name="Bahkali A.H."/>
            <person name="Beenen H.G."/>
            <person name="Chettri P."/>
            <person name="Cox M.P."/>
            <person name="Datema E."/>
            <person name="de Vries R.P."/>
            <person name="Dhillon B."/>
            <person name="Ganley A.R."/>
            <person name="Griffiths S.A."/>
            <person name="Guo Y."/>
            <person name="Hamelin R.C."/>
            <person name="Henrissat B."/>
            <person name="Kabir M.S."/>
            <person name="Jashni M.K."/>
            <person name="Kema G."/>
            <person name="Klaubauf S."/>
            <person name="Lapidus A."/>
            <person name="Levasseur A."/>
            <person name="Lindquist E."/>
            <person name="Mehrabi R."/>
            <person name="Ohm R.A."/>
            <person name="Owen T.J."/>
            <person name="Salamov A."/>
            <person name="Schwelm A."/>
            <person name="Schijlen E."/>
            <person name="Sun H."/>
            <person name="van den Burg H.A."/>
            <person name="van Ham R.C.H.J."/>
            <person name="Zhang S."/>
            <person name="Goodwin S.B."/>
            <person name="Grigoriev I.V."/>
            <person name="Collemare J."/>
            <person name="Bradshaw R.E."/>
        </authorList>
    </citation>
    <scope>NUCLEOTIDE SEQUENCE [LARGE SCALE GENOMIC DNA]</scope>
    <source>
        <strain evidence="2">NZE10 / CBS 128990</strain>
    </source>
</reference>
<dbReference type="Proteomes" id="UP000016933">
    <property type="component" value="Unassembled WGS sequence"/>
</dbReference>